<evidence type="ECO:0000256" key="8">
    <source>
        <dbReference type="SAM" id="Phobius"/>
    </source>
</evidence>
<keyword evidence="4 8" id="KW-1133">Transmembrane helix</keyword>
<dbReference type="GO" id="GO:0042277">
    <property type="term" value="F:peptide binding"/>
    <property type="evidence" value="ECO:0007669"/>
    <property type="project" value="TreeGrafter"/>
</dbReference>
<dbReference type="PROSITE" id="PS50262">
    <property type="entry name" value="G_PROTEIN_RECEP_F1_2"/>
    <property type="match status" value="1"/>
</dbReference>
<evidence type="ECO:0000259" key="9">
    <source>
        <dbReference type="PROSITE" id="PS50262"/>
    </source>
</evidence>
<dbReference type="Pfam" id="PF00001">
    <property type="entry name" value="7tm_1"/>
    <property type="match status" value="1"/>
</dbReference>
<dbReference type="InterPro" id="IPR017452">
    <property type="entry name" value="GPCR_Rhodpsn_7TM"/>
</dbReference>
<protein>
    <recommendedName>
        <fullName evidence="9">G-protein coupled receptors family 1 profile domain-containing protein</fullName>
    </recommendedName>
</protein>
<dbReference type="EMBL" id="CAJNOR010012213">
    <property type="protein sequence ID" value="CAF1666358.1"/>
    <property type="molecule type" value="Genomic_DNA"/>
</dbReference>
<keyword evidence="11" id="KW-1185">Reference proteome</keyword>
<feature type="region of interest" description="Disordered" evidence="7">
    <location>
        <begin position="214"/>
        <end position="273"/>
    </location>
</feature>
<evidence type="ECO:0000256" key="5">
    <source>
        <dbReference type="ARBA" id="ARBA00023136"/>
    </source>
</evidence>
<keyword evidence="5 8" id="KW-0472">Membrane</keyword>
<dbReference type="GO" id="GO:0032870">
    <property type="term" value="P:cellular response to hormone stimulus"/>
    <property type="evidence" value="ECO:0007669"/>
    <property type="project" value="TreeGrafter"/>
</dbReference>
<keyword evidence="3 8" id="KW-0812">Transmembrane</keyword>
<comment type="caution">
    <text evidence="10">The sequence shown here is derived from an EMBL/GenBank/DDBJ whole genome shotgun (WGS) entry which is preliminary data.</text>
</comment>
<organism evidence="10 11">
    <name type="scientific">Adineta ricciae</name>
    <name type="common">Rotifer</name>
    <dbReference type="NCBI Taxonomy" id="249248"/>
    <lineage>
        <taxon>Eukaryota</taxon>
        <taxon>Metazoa</taxon>
        <taxon>Spiralia</taxon>
        <taxon>Gnathifera</taxon>
        <taxon>Rotifera</taxon>
        <taxon>Eurotatoria</taxon>
        <taxon>Bdelloidea</taxon>
        <taxon>Adinetida</taxon>
        <taxon>Adinetidae</taxon>
        <taxon>Adineta</taxon>
    </lineage>
</organism>
<dbReference type="Gene3D" id="1.20.1070.10">
    <property type="entry name" value="Rhodopsin 7-helix transmembrane proteins"/>
    <property type="match status" value="1"/>
</dbReference>
<dbReference type="InterPro" id="IPR000276">
    <property type="entry name" value="GPCR_Rhodpsn"/>
</dbReference>
<dbReference type="GO" id="GO:0005886">
    <property type="term" value="C:plasma membrane"/>
    <property type="evidence" value="ECO:0007669"/>
    <property type="project" value="UniProtKB-SubCell"/>
</dbReference>
<name>A0A816FVQ1_ADIRI</name>
<feature type="compositionally biased region" description="Polar residues" evidence="7">
    <location>
        <begin position="214"/>
        <end position="226"/>
    </location>
</feature>
<feature type="transmembrane region" description="Helical" evidence="8">
    <location>
        <begin position="56"/>
        <end position="84"/>
    </location>
</feature>
<accession>A0A816FVQ1</accession>
<keyword evidence="2" id="KW-1003">Cell membrane</keyword>
<dbReference type="PANTHER" id="PTHR24241:SF76">
    <property type="entry name" value="NEUROPEPTIDE SIFAMIDE RECEPTOR"/>
    <property type="match status" value="1"/>
</dbReference>
<feature type="transmembrane region" description="Helical" evidence="8">
    <location>
        <begin position="147"/>
        <end position="166"/>
    </location>
</feature>
<evidence type="ECO:0000256" key="7">
    <source>
        <dbReference type="SAM" id="MobiDB-lite"/>
    </source>
</evidence>
<dbReference type="AlphaFoldDB" id="A0A816FVQ1"/>
<feature type="compositionally biased region" description="Basic and acidic residues" evidence="7">
    <location>
        <begin position="227"/>
        <end position="238"/>
    </location>
</feature>
<evidence type="ECO:0000313" key="11">
    <source>
        <dbReference type="Proteomes" id="UP000663828"/>
    </source>
</evidence>
<dbReference type="GO" id="GO:0004930">
    <property type="term" value="F:G protein-coupled receptor activity"/>
    <property type="evidence" value="ECO:0007669"/>
    <property type="project" value="InterPro"/>
</dbReference>
<dbReference type="PANTHER" id="PTHR24241">
    <property type="entry name" value="NEUROPEPTIDE RECEPTOR-RELATED G-PROTEIN COUPLED RECEPTOR"/>
    <property type="match status" value="1"/>
</dbReference>
<gene>
    <name evidence="10" type="ORF">XAT740_LOCUS57849</name>
</gene>
<dbReference type="SUPFAM" id="SSF81321">
    <property type="entry name" value="Family A G protein-coupled receptor-like"/>
    <property type="match status" value="1"/>
</dbReference>
<feature type="transmembrane region" description="Helical" evidence="8">
    <location>
        <begin position="12"/>
        <end position="32"/>
    </location>
</feature>
<evidence type="ECO:0000256" key="3">
    <source>
        <dbReference type="ARBA" id="ARBA00022692"/>
    </source>
</evidence>
<dbReference type="Proteomes" id="UP000663828">
    <property type="component" value="Unassembled WGS sequence"/>
</dbReference>
<evidence type="ECO:0000256" key="2">
    <source>
        <dbReference type="ARBA" id="ARBA00022475"/>
    </source>
</evidence>
<evidence type="ECO:0000256" key="4">
    <source>
        <dbReference type="ARBA" id="ARBA00022989"/>
    </source>
</evidence>
<comment type="subcellular location">
    <subcellularLocation>
        <location evidence="1">Cell membrane</location>
        <topology evidence="1">Multi-pass membrane protein</topology>
    </subcellularLocation>
</comment>
<proteinExistence type="predicted"/>
<evidence type="ECO:0000256" key="6">
    <source>
        <dbReference type="ARBA" id="ARBA00023170"/>
    </source>
</evidence>
<evidence type="ECO:0000313" key="10">
    <source>
        <dbReference type="EMBL" id="CAF1666358.1"/>
    </source>
</evidence>
<feature type="transmembrane region" description="Helical" evidence="8">
    <location>
        <begin position="186"/>
        <end position="205"/>
    </location>
</feature>
<evidence type="ECO:0000256" key="1">
    <source>
        <dbReference type="ARBA" id="ARBA00004651"/>
    </source>
</evidence>
<dbReference type="PRINTS" id="PR00237">
    <property type="entry name" value="GPCRRHODOPSN"/>
</dbReference>
<reference evidence="10" key="1">
    <citation type="submission" date="2021-02" db="EMBL/GenBank/DDBJ databases">
        <authorList>
            <person name="Nowell W R."/>
        </authorList>
    </citation>
    <scope>NUCLEOTIDE SEQUENCE</scope>
</reference>
<feature type="domain" description="G-protein coupled receptors family 1 profile" evidence="9">
    <location>
        <begin position="1"/>
        <end position="196"/>
    </location>
</feature>
<keyword evidence="6" id="KW-0675">Receptor</keyword>
<sequence>MDVRIASSAFRYSLIIASWIISMTFASAQLYLRDINTIEGMRICGNRSDVQNWNAYVYFLFISLYLVPLIVMTVSYVIIIIIIWRKGSMKIKDGSTSERREKSRLRRFFSSKKSTLSGDQQIESRIRDVRSLGVIPRAKIKTVKMTLVIVIAFTACWSPYFILTIMNTLGFIQDFVLIRVTSSLCYMNSLANPLIYWLFATNFCLRLRANHSRPQVTKTKSTSNVENARRSSLSDRRQSVNSVKYQRRRSEDHHRAHHPRIPTPTAPLPHHSKYRVPTLNHVQGTTRLIQQQNLPASSIIYGHQHHSPI</sequence>